<proteinExistence type="inferred from homology"/>
<comment type="similarity">
    <text evidence="2 5">Belongs to the CGI121/TPRKB family.</text>
</comment>
<dbReference type="AlphaFoldDB" id="A0A7M7H0S9"/>
<dbReference type="NCBIfam" id="NF011465">
    <property type="entry name" value="PRK14886.1-1"/>
    <property type="match status" value="1"/>
</dbReference>
<dbReference type="GO" id="GO:0000408">
    <property type="term" value="C:EKC/KEOPS complex"/>
    <property type="evidence" value="ECO:0007669"/>
    <property type="project" value="TreeGrafter"/>
</dbReference>
<evidence type="ECO:0000313" key="8">
    <source>
        <dbReference type="RefSeq" id="XP_006571904.1"/>
    </source>
</evidence>
<reference evidence="6" key="1">
    <citation type="submission" date="2021-01" db="UniProtKB">
        <authorList>
            <consortium name="EnsemblMetazoa"/>
        </authorList>
    </citation>
    <scope>IDENTIFICATION</scope>
    <source>
        <strain evidence="6">DH4</strain>
    </source>
</reference>
<gene>
    <name evidence="8" type="primary">LOC102655203</name>
    <name evidence="6" type="synonym">102655203</name>
</gene>
<protein>
    <submittedName>
        <fullName evidence="8">EKC/KEOPS complex subunit TPRKB</fullName>
    </submittedName>
</protein>
<dbReference type="GO" id="GO:0005829">
    <property type="term" value="C:cytosol"/>
    <property type="evidence" value="ECO:0007669"/>
    <property type="project" value="TreeGrafter"/>
</dbReference>
<evidence type="ECO:0000256" key="1">
    <source>
        <dbReference type="ARBA" id="ARBA00004123"/>
    </source>
</evidence>
<accession>A0A8U0Y6D0</accession>
<sequence length="180" mass="20598">MSDYTVSLDPETEMFCTLYLFENVQNSNEIRRKVMNNELSCSIIKASLVVDSFQVITAANKTAISAKMNQITTKNIYTEVLFNLSTSKNISRALIEFGISDDDKNILIMLIYKENDKKLISKTIMDIVKGQNISISRLSEFTDFDLIKKIYKIEEDELNVSNFINSIVSRISCKDFMSLK</sequence>
<keyword evidence="4 5" id="KW-0539">Nucleus</keyword>
<evidence type="ECO:0000256" key="3">
    <source>
        <dbReference type="ARBA" id="ARBA00022694"/>
    </source>
</evidence>
<dbReference type="OMA" id="IVCRMST"/>
<evidence type="ECO:0000256" key="5">
    <source>
        <dbReference type="RuleBase" id="RU004398"/>
    </source>
</evidence>
<keyword evidence="7" id="KW-1185">Reference proteome</keyword>
<dbReference type="Pfam" id="PF08617">
    <property type="entry name" value="CGI-121"/>
    <property type="match status" value="1"/>
</dbReference>
<accession>A0A7M7H0S9</accession>
<organism evidence="7 8">
    <name type="scientific">Apis mellifera</name>
    <name type="common">Honeybee</name>
    <dbReference type="NCBI Taxonomy" id="7460"/>
    <lineage>
        <taxon>Eukaryota</taxon>
        <taxon>Metazoa</taxon>
        <taxon>Ecdysozoa</taxon>
        <taxon>Arthropoda</taxon>
        <taxon>Hexapoda</taxon>
        <taxon>Insecta</taxon>
        <taxon>Pterygota</taxon>
        <taxon>Neoptera</taxon>
        <taxon>Endopterygota</taxon>
        <taxon>Hymenoptera</taxon>
        <taxon>Apocrita</taxon>
        <taxon>Aculeata</taxon>
        <taxon>Apoidea</taxon>
        <taxon>Anthophila</taxon>
        <taxon>Apidae</taxon>
        <taxon>Apis</taxon>
    </lineage>
</organism>
<dbReference type="GeneID" id="102655203"/>
<dbReference type="KEGG" id="ame:102655203"/>
<dbReference type="EnsemblMetazoa" id="XM_006571841">
    <property type="protein sequence ID" value="XP_006571904"/>
    <property type="gene ID" value="LOC102655203"/>
</dbReference>
<keyword evidence="3" id="KW-0819">tRNA processing</keyword>
<dbReference type="InterPro" id="IPR036504">
    <property type="entry name" value="CGI121/TPRKB_sf"/>
</dbReference>
<dbReference type="OrthoDB" id="329139at2759"/>
<dbReference type="SUPFAM" id="SSF143870">
    <property type="entry name" value="PF0523-like"/>
    <property type="match status" value="1"/>
</dbReference>
<evidence type="ECO:0000256" key="2">
    <source>
        <dbReference type="ARBA" id="ARBA00005546"/>
    </source>
</evidence>
<name>A0A7M7H0S9_APIME</name>
<dbReference type="PANTHER" id="PTHR15840">
    <property type="entry name" value="CGI-121 FAMILY MEMBER"/>
    <property type="match status" value="1"/>
</dbReference>
<accession>A0A8B6ZBM7</accession>
<dbReference type="GO" id="GO:0002949">
    <property type="term" value="P:tRNA threonylcarbamoyladenosine modification"/>
    <property type="evidence" value="ECO:0007669"/>
    <property type="project" value="TreeGrafter"/>
</dbReference>
<evidence type="ECO:0000313" key="7">
    <source>
        <dbReference type="Proteomes" id="UP000005203"/>
    </source>
</evidence>
<dbReference type="RefSeq" id="XP_006571904.1">
    <property type="nucleotide sequence ID" value="XM_006571841.3"/>
</dbReference>
<dbReference type="InterPro" id="IPR013926">
    <property type="entry name" value="CGI121/TPRKB"/>
</dbReference>
<dbReference type="Gene3D" id="3.30.2380.10">
    <property type="entry name" value="CGI121/TPRKB"/>
    <property type="match status" value="1"/>
</dbReference>
<dbReference type="PANTHER" id="PTHR15840:SF10">
    <property type="entry name" value="EKC_KEOPS COMPLEX SUBUNIT TPRKB"/>
    <property type="match status" value="1"/>
</dbReference>
<evidence type="ECO:0000256" key="4">
    <source>
        <dbReference type="ARBA" id="ARBA00023242"/>
    </source>
</evidence>
<reference evidence="8" key="2">
    <citation type="submission" date="2025-04" db="UniProtKB">
        <authorList>
            <consortium name="RefSeq"/>
        </authorList>
    </citation>
    <scope>IDENTIFICATION</scope>
    <source>
        <strain evidence="8">DH4</strain>
        <tissue evidence="8">Whole body</tissue>
    </source>
</reference>
<dbReference type="GO" id="GO:0005634">
    <property type="term" value="C:nucleus"/>
    <property type="evidence" value="ECO:0007669"/>
    <property type="project" value="UniProtKB-SubCell"/>
</dbReference>
<comment type="subcellular location">
    <subcellularLocation>
        <location evidence="1">Nucleus</location>
    </subcellularLocation>
</comment>
<evidence type="ECO:0000313" key="6">
    <source>
        <dbReference type="EnsemblMetazoa" id="XP_006571904"/>
    </source>
</evidence>
<dbReference type="Proteomes" id="UP000005203">
    <property type="component" value="Linkage group LG11"/>
</dbReference>